<comment type="caution">
    <text evidence="10">The sequence shown here is derived from an EMBL/GenBank/DDBJ whole genome shotgun (WGS) entry which is preliminary data.</text>
</comment>
<dbReference type="EMBL" id="JBANMG010000005">
    <property type="protein sequence ID" value="KAK6953596.1"/>
    <property type="molecule type" value="Genomic_DNA"/>
</dbReference>
<keyword evidence="3 8" id="KW-0349">Heme</keyword>
<evidence type="ECO:0000256" key="7">
    <source>
        <dbReference type="ARBA" id="ARBA00023033"/>
    </source>
</evidence>
<sequence>MAKADVVLPLMRGFYLLLAVVVPILPHSLLFGHLPVFAAFRAAHPPDVNIYEFHYWLAANVGKYFPGHDKIPPVLYLDLWPVSRSLVLIIDPVAAAQFTQVKSLPKDRVTTDFMQPLTQNLDIVSTEGEQWKKWRSMFNPGFSQRNLTALLPELIEEAQIFANGLKDQAGKGGEWGPVFQLEKRTINLTFDIIMRASVDVRLHEQSSPSTSPFKAALVDQIQLMGKLSKSASALYPIRAFWHRAAIERNDQAMREFLLPQIEKRLHSDVNASQKKTIVDLAMKHVNKENAGAFKEKLDADFVDKLIANLKAFIFAGHDTTSSTICFMVKLLQDNPECLAKLRAEHDSVLGPDPEKAMDVLIASPHLLYSLPYTLGVIKETLRLFPLAATVRDSDHIPGFSVTVPGSPTRYPMEGFGPWVGTPALQRNPDYWPRPNECLPERWMAAEGDPLYVATKEAWVPFSLGPRNCVGMELAMVELRLVSILIARTFDIEEAWDEWDKVQGPNATPTHIVNGRRLYGVGDGPVHPKDGMPVHVRLRDHQSPV</sequence>
<evidence type="ECO:0000256" key="4">
    <source>
        <dbReference type="ARBA" id="ARBA00022723"/>
    </source>
</evidence>
<dbReference type="PANTHER" id="PTHR24305">
    <property type="entry name" value="CYTOCHROME P450"/>
    <property type="match status" value="1"/>
</dbReference>
<comment type="cofactor">
    <cofactor evidence="1 8">
        <name>heme</name>
        <dbReference type="ChEBI" id="CHEBI:30413"/>
    </cofactor>
</comment>
<proteinExistence type="inferred from homology"/>
<keyword evidence="4 8" id="KW-0479">Metal-binding</keyword>
<name>A0AAX6MM84_9PEZI</name>
<dbReference type="SUPFAM" id="SSF48264">
    <property type="entry name" value="Cytochrome P450"/>
    <property type="match status" value="1"/>
</dbReference>
<dbReference type="PRINTS" id="PR00463">
    <property type="entry name" value="EP450I"/>
</dbReference>
<comment type="pathway">
    <text evidence="2">Secondary metabolite biosynthesis.</text>
</comment>
<evidence type="ECO:0000256" key="8">
    <source>
        <dbReference type="PIRSR" id="PIRSR602401-1"/>
    </source>
</evidence>
<dbReference type="InterPro" id="IPR036396">
    <property type="entry name" value="Cyt_P450_sf"/>
</dbReference>
<organism evidence="10 11">
    <name type="scientific">Daldinia eschscholtzii</name>
    <dbReference type="NCBI Taxonomy" id="292717"/>
    <lineage>
        <taxon>Eukaryota</taxon>
        <taxon>Fungi</taxon>
        <taxon>Dikarya</taxon>
        <taxon>Ascomycota</taxon>
        <taxon>Pezizomycotina</taxon>
        <taxon>Sordariomycetes</taxon>
        <taxon>Xylariomycetidae</taxon>
        <taxon>Xylariales</taxon>
        <taxon>Hypoxylaceae</taxon>
        <taxon>Daldinia</taxon>
    </lineage>
</organism>
<protein>
    <recommendedName>
        <fullName evidence="12">Cytochrome P450</fullName>
    </recommendedName>
</protein>
<dbReference type="Gene3D" id="1.10.630.10">
    <property type="entry name" value="Cytochrome P450"/>
    <property type="match status" value="1"/>
</dbReference>
<accession>A0AAX6MM84</accession>
<dbReference type="GO" id="GO:0016705">
    <property type="term" value="F:oxidoreductase activity, acting on paired donors, with incorporation or reduction of molecular oxygen"/>
    <property type="evidence" value="ECO:0007669"/>
    <property type="project" value="InterPro"/>
</dbReference>
<keyword evidence="5 9" id="KW-0560">Oxidoreductase</keyword>
<dbReference type="CDD" id="cd11051">
    <property type="entry name" value="CYP59-like"/>
    <property type="match status" value="1"/>
</dbReference>
<dbReference type="GO" id="GO:0004497">
    <property type="term" value="F:monooxygenase activity"/>
    <property type="evidence" value="ECO:0007669"/>
    <property type="project" value="UniProtKB-KW"/>
</dbReference>
<comment type="similarity">
    <text evidence="9">Belongs to the cytochrome P450 family.</text>
</comment>
<dbReference type="InterPro" id="IPR050121">
    <property type="entry name" value="Cytochrome_P450_monoxygenase"/>
</dbReference>
<keyword evidence="11" id="KW-1185">Reference proteome</keyword>
<dbReference type="AlphaFoldDB" id="A0AAX6MM84"/>
<reference evidence="10 11" key="1">
    <citation type="journal article" date="2024" name="Front Chem Biol">
        <title>Unveiling the potential of Daldinia eschscholtzii MFLUCC 19-0629 through bioactivity and bioinformatics studies for enhanced sustainable agriculture production.</title>
        <authorList>
            <person name="Brooks S."/>
            <person name="Weaver J.A."/>
            <person name="Klomchit A."/>
            <person name="Alharthi S.A."/>
            <person name="Onlamun T."/>
            <person name="Nurani R."/>
            <person name="Vong T.K."/>
            <person name="Alberti F."/>
            <person name="Greco C."/>
        </authorList>
    </citation>
    <scope>NUCLEOTIDE SEQUENCE [LARGE SCALE GENOMIC DNA]</scope>
    <source>
        <strain evidence="10">MFLUCC 19-0629</strain>
    </source>
</reference>
<keyword evidence="6 8" id="KW-0408">Iron</keyword>
<evidence type="ECO:0000313" key="10">
    <source>
        <dbReference type="EMBL" id="KAK6953596.1"/>
    </source>
</evidence>
<evidence type="ECO:0000256" key="1">
    <source>
        <dbReference type="ARBA" id="ARBA00001971"/>
    </source>
</evidence>
<evidence type="ECO:0000256" key="5">
    <source>
        <dbReference type="ARBA" id="ARBA00023002"/>
    </source>
</evidence>
<dbReference type="PANTHER" id="PTHR24305:SF107">
    <property type="entry name" value="P450, PUTATIVE (EUROFUNG)-RELATED"/>
    <property type="match status" value="1"/>
</dbReference>
<dbReference type="GO" id="GO:0020037">
    <property type="term" value="F:heme binding"/>
    <property type="evidence" value="ECO:0007669"/>
    <property type="project" value="InterPro"/>
</dbReference>
<evidence type="ECO:0000256" key="9">
    <source>
        <dbReference type="RuleBase" id="RU000461"/>
    </source>
</evidence>
<dbReference type="InterPro" id="IPR002401">
    <property type="entry name" value="Cyt_P450_E_grp-I"/>
</dbReference>
<keyword evidence="7 9" id="KW-0503">Monooxygenase</keyword>
<evidence type="ECO:0000313" key="11">
    <source>
        <dbReference type="Proteomes" id="UP001369815"/>
    </source>
</evidence>
<dbReference type="Pfam" id="PF00067">
    <property type="entry name" value="p450"/>
    <property type="match status" value="1"/>
</dbReference>
<evidence type="ECO:0000256" key="3">
    <source>
        <dbReference type="ARBA" id="ARBA00022617"/>
    </source>
</evidence>
<dbReference type="InterPro" id="IPR017972">
    <property type="entry name" value="Cyt_P450_CS"/>
</dbReference>
<evidence type="ECO:0008006" key="12">
    <source>
        <dbReference type="Google" id="ProtNLM"/>
    </source>
</evidence>
<feature type="binding site" description="axial binding residue" evidence="8">
    <location>
        <position position="468"/>
    </location>
    <ligand>
        <name>heme</name>
        <dbReference type="ChEBI" id="CHEBI:30413"/>
    </ligand>
    <ligandPart>
        <name>Fe</name>
        <dbReference type="ChEBI" id="CHEBI:18248"/>
    </ligandPart>
</feature>
<dbReference type="GO" id="GO:0005506">
    <property type="term" value="F:iron ion binding"/>
    <property type="evidence" value="ECO:0007669"/>
    <property type="project" value="InterPro"/>
</dbReference>
<dbReference type="InterPro" id="IPR001128">
    <property type="entry name" value="Cyt_P450"/>
</dbReference>
<dbReference type="PROSITE" id="PS00086">
    <property type="entry name" value="CYTOCHROME_P450"/>
    <property type="match status" value="1"/>
</dbReference>
<dbReference type="Proteomes" id="UP001369815">
    <property type="component" value="Unassembled WGS sequence"/>
</dbReference>
<dbReference type="PRINTS" id="PR00385">
    <property type="entry name" value="P450"/>
</dbReference>
<evidence type="ECO:0000256" key="2">
    <source>
        <dbReference type="ARBA" id="ARBA00005179"/>
    </source>
</evidence>
<evidence type="ECO:0000256" key="6">
    <source>
        <dbReference type="ARBA" id="ARBA00023004"/>
    </source>
</evidence>
<gene>
    <name evidence="10" type="ORF">Daesc_005901</name>
</gene>